<keyword evidence="1" id="KW-0472">Membrane</keyword>
<feature type="transmembrane region" description="Helical" evidence="1">
    <location>
        <begin position="149"/>
        <end position="172"/>
    </location>
</feature>
<evidence type="ECO:0000256" key="1">
    <source>
        <dbReference type="SAM" id="Phobius"/>
    </source>
</evidence>
<reference evidence="3" key="1">
    <citation type="journal article" date="2020" name="bioRxiv">
        <title>Comparative genomics of Chlamydomonas.</title>
        <authorList>
            <person name="Craig R.J."/>
            <person name="Hasan A.R."/>
            <person name="Ness R.W."/>
            <person name="Keightley P.D."/>
        </authorList>
    </citation>
    <scope>NUCLEOTIDE SEQUENCE</scope>
    <source>
        <strain evidence="3">CCAP 11/70</strain>
    </source>
</reference>
<dbReference type="Gene3D" id="1.10.238.10">
    <property type="entry name" value="EF-hand"/>
    <property type="match status" value="1"/>
</dbReference>
<dbReference type="OrthoDB" id="531060at2759"/>
<dbReference type="Pfam" id="PF13499">
    <property type="entry name" value="EF-hand_7"/>
    <property type="match status" value="1"/>
</dbReference>
<evidence type="ECO:0000259" key="2">
    <source>
        <dbReference type="PROSITE" id="PS50222"/>
    </source>
</evidence>
<comment type="caution">
    <text evidence="3">The sequence shown here is derived from an EMBL/GenBank/DDBJ whole genome shotgun (WGS) entry which is preliminary data.</text>
</comment>
<dbReference type="EMBL" id="JAEHOE010000003">
    <property type="protein sequence ID" value="KAG2500817.1"/>
    <property type="molecule type" value="Genomic_DNA"/>
</dbReference>
<sequence>MPRLMQAVEAKVRNFVQNSEQFKQVCRKTFAVLDRDGRGRVSSDEAASCVEALFEELQQACTEYGIELDPLGPNEVLDIFRECDYDANATLDFNEFQDFYSRVITYAAMKACAGFGKTYGLGMLAGIAGVMAVKATVRRLPLLGAIASPLLGLVPTILAGPVLGCAVVYGITQNDLFAIRHKLFPPKQQPIRD</sequence>
<dbReference type="InterPro" id="IPR011992">
    <property type="entry name" value="EF-hand-dom_pair"/>
</dbReference>
<feature type="transmembrane region" description="Helical" evidence="1">
    <location>
        <begin position="119"/>
        <end position="137"/>
    </location>
</feature>
<evidence type="ECO:0000313" key="3">
    <source>
        <dbReference type="EMBL" id="KAG2500817.1"/>
    </source>
</evidence>
<gene>
    <name evidence="3" type="ORF">HYH03_001579</name>
</gene>
<organism evidence="3 4">
    <name type="scientific">Edaphochlamys debaryana</name>
    <dbReference type="NCBI Taxonomy" id="47281"/>
    <lineage>
        <taxon>Eukaryota</taxon>
        <taxon>Viridiplantae</taxon>
        <taxon>Chlorophyta</taxon>
        <taxon>core chlorophytes</taxon>
        <taxon>Chlorophyceae</taxon>
        <taxon>CS clade</taxon>
        <taxon>Chlamydomonadales</taxon>
        <taxon>Chlamydomonadales incertae sedis</taxon>
        <taxon>Edaphochlamys</taxon>
    </lineage>
</organism>
<keyword evidence="1" id="KW-1133">Transmembrane helix</keyword>
<keyword evidence="4" id="KW-1185">Reference proteome</keyword>
<feature type="domain" description="EF-hand" evidence="2">
    <location>
        <begin position="71"/>
        <end position="106"/>
    </location>
</feature>
<dbReference type="CDD" id="cd00051">
    <property type="entry name" value="EFh"/>
    <property type="match status" value="1"/>
</dbReference>
<feature type="domain" description="EF-hand" evidence="2">
    <location>
        <begin position="21"/>
        <end position="56"/>
    </location>
</feature>
<keyword evidence="1" id="KW-0812">Transmembrane</keyword>
<dbReference type="SMART" id="SM00054">
    <property type="entry name" value="EFh"/>
    <property type="match status" value="2"/>
</dbReference>
<dbReference type="SUPFAM" id="SSF47473">
    <property type="entry name" value="EF-hand"/>
    <property type="match status" value="1"/>
</dbReference>
<protein>
    <recommendedName>
        <fullName evidence="2">EF-hand domain-containing protein</fullName>
    </recommendedName>
</protein>
<dbReference type="AlphaFoldDB" id="A0A836C6K8"/>
<dbReference type="Proteomes" id="UP000612055">
    <property type="component" value="Unassembled WGS sequence"/>
</dbReference>
<dbReference type="InterPro" id="IPR002048">
    <property type="entry name" value="EF_hand_dom"/>
</dbReference>
<evidence type="ECO:0000313" key="4">
    <source>
        <dbReference type="Proteomes" id="UP000612055"/>
    </source>
</evidence>
<accession>A0A836C6K8</accession>
<dbReference type="PROSITE" id="PS50222">
    <property type="entry name" value="EF_HAND_2"/>
    <property type="match status" value="2"/>
</dbReference>
<proteinExistence type="predicted"/>
<dbReference type="GO" id="GO:0005509">
    <property type="term" value="F:calcium ion binding"/>
    <property type="evidence" value="ECO:0007669"/>
    <property type="project" value="InterPro"/>
</dbReference>
<name>A0A836C6K8_9CHLO</name>